<dbReference type="AlphaFoldDB" id="A0A415GS93"/>
<accession>A0A415GS93</accession>
<proteinExistence type="predicted"/>
<gene>
    <name evidence="2" type="ORF">DW060_00050</name>
</gene>
<comment type="caution">
    <text evidence="2">The sequence shown here is derived from an EMBL/GenBank/DDBJ whole genome shotgun (WGS) entry which is preliminary data.</text>
</comment>
<sequence length="415" mass="47581">MIKKTELHTSPIDLFSGVGGLDDLASHMSFSIELQRRKPKKTYSIDYDNISSSVVSEPPVVDGYVLKDDADKDRYGLHEDVEIGEYDIFQHEKNPYHERLVDPDHLRAVLARLSYVNNAEMIPGLGVNMLIRDLFLPYDDALVAFPAASQDDSYVMIEFETGGPRYESLNDFTADKGTMRFRNRAATELYLLRKHTSRVFDQIAKLNDQIFDISFPPKLDYIQYEEKKQLRDRLIEDTIKRLVAANVLNVVSVDYKPDEACTQYVVVRGDLYQNTGRQTSPNAEQATDVNSSSQGNKRCGPPLKPLFRDEPTREREKNRFMNYLSAHKLGNNRLCCNREDKLNKAVVCFLKEWKQRGMLDANGVSGAAVFRFLHDDCGLKSDLMAKTYGNKIKERLKNNDYDVKVMRDVRCLFGE</sequence>
<dbReference type="Proteomes" id="UP000286598">
    <property type="component" value="Unassembled WGS sequence"/>
</dbReference>
<dbReference type="EMBL" id="QRNO01000001">
    <property type="protein sequence ID" value="RHK53269.1"/>
    <property type="molecule type" value="Genomic_DNA"/>
</dbReference>
<feature type="compositionally biased region" description="Polar residues" evidence="1">
    <location>
        <begin position="275"/>
        <end position="296"/>
    </location>
</feature>
<feature type="region of interest" description="Disordered" evidence="1">
    <location>
        <begin position="275"/>
        <end position="311"/>
    </location>
</feature>
<organism evidence="2 3">
    <name type="scientific">Leyella stercorea</name>
    <dbReference type="NCBI Taxonomy" id="363265"/>
    <lineage>
        <taxon>Bacteria</taxon>
        <taxon>Pseudomonadati</taxon>
        <taxon>Bacteroidota</taxon>
        <taxon>Bacteroidia</taxon>
        <taxon>Bacteroidales</taxon>
        <taxon>Prevotellaceae</taxon>
        <taxon>Leyella</taxon>
    </lineage>
</organism>
<name>A0A415GS93_9BACT</name>
<evidence type="ECO:0000313" key="3">
    <source>
        <dbReference type="Proteomes" id="UP000286598"/>
    </source>
</evidence>
<evidence type="ECO:0000313" key="2">
    <source>
        <dbReference type="EMBL" id="RHK53269.1"/>
    </source>
</evidence>
<keyword evidence="3" id="KW-1185">Reference proteome</keyword>
<protein>
    <submittedName>
        <fullName evidence="2">Uncharacterized protein</fullName>
    </submittedName>
</protein>
<evidence type="ECO:0000256" key="1">
    <source>
        <dbReference type="SAM" id="MobiDB-lite"/>
    </source>
</evidence>
<reference evidence="2 3" key="1">
    <citation type="submission" date="2018-08" db="EMBL/GenBank/DDBJ databases">
        <title>A genome reference for cultivated species of the human gut microbiota.</title>
        <authorList>
            <person name="Zou Y."/>
            <person name="Xue W."/>
            <person name="Luo G."/>
        </authorList>
    </citation>
    <scope>NUCLEOTIDE SEQUENCE [LARGE SCALE GENOMIC DNA]</scope>
    <source>
        <strain evidence="2 3">AF42-9</strain>
    </source>
</reference>